<dbReference type="SMART" id="SM00448">
    <property type="entry name" value="REC"/>
    <property type="match status" value="1"/>
</dbReference>
<feature type="modified residue" description="4-aspartylphosphate" evidence="1">
    <location>
        <position position="59"/>
    </location>
</feature>
<dbReference type="FunFam" id="3.30.70.270:FF:000001">
    <property type="entry name" value="Diguanylate cyclase domain protein"/>
    <property type="match status" value="1"/>
</dbReference>
<sequence length="330" mass="37286">MNFLHSGSLTILIVDDNPNNLEVLSETLIRNGLQVAVATDGISAIEQITYCSPNLILLDVMMPEIDGFETCKLLKDNSLTRDIPVIFMTALADIESKIKGLSLGAVDYITKPFQYEEVVARVRVHLEMQFLTRQVLEQALEMKRINQELLRLNQELERLVNLDGLTGIANRRRFDEYLEKNWERAMREGQELSLILCDIDYFKLYNDCYGHQSGDSCLQKVATAINSSLYNPIYLVARYGGEEFAIVLPNVTSENARQIAEEIRLNVERLQIPHHRSEVGSWVTLSLGVSSQFFTNQDTSFQSLLTAADKALYTAKMKGRNACSYLSTGS</sequence>
<dbReference type="CDD" id="cd19920">
    <property type="entry name" value="REC_PA4781-like"/>
    <property type="match status" value="1"/>
</dbReference>
<dbReference type="InterPro" id="IPR050469">
    <property type="entry name" value="Diguanylate_Cyclase"/>
</dbReference>
<dbReference type="GO" id="GO:0052621">
    <property type="term" value="F:diguanylate cyclase activity"/>
    <property type="evidence" value="ECO:0007669"/>
    <property type="project" value="UniProtKB-EC"/>
</dbReference>
<dbReference type="CDD" id="cd01949">
    <property type="entry name" value="GGDEF"/>
    <property type="match status" value="1"/>
</dbReference>
<gene>
    <name evidence="5" type="ORF">KME07_08795</name>
</gene>
<keyword evidence="2" id="KW-0175">Coiled coil</keyword>
<dbReference type="Gene3D" id="3.30.70.270">
    <property type="match status" value="1"/>
</dbReference>
<name>A0A951U4A2_9CYAN</name>
<dbReference type="Pfam" id="PF00072">
    <property type="entry name" value="Response_reg"/>
    <property type="match status" value="1"/>
</dbReference>
<comment type="caution">
    <text evidence="5">The sequence shown here is derived from an EMBL/GenBank/DDBJ whole genome shotgun (WGS) entry which is preliminary data.</text>
</comment>
<dbReference type="GO" id="GO:0043709">
    <property type="term" value="P:cell adhesion involved in single-species biofilm formation"/>
    <property type="evidence" value="ECO:0007669"/>
    <property type="project" value="TreeGrafter"/>
</dbReference>
<protein>
    <submittedName>
        <fullName evidence="5">Diguanylate cyclase</fullName>
        <ecNumber evidence="5">2.7.7.65</ecNumber>
    </submittedName>
</protein>
<reference evidence="5" key="1">
    <citation type="submission" date="2021-05" db="EMBL/GenBank/DDBJ databases">
        <authorList>
            <person name="Pietrasiak N."/>
            <person name="Ward R."/>
            <person name="Stajich J.E."/>
            <person name="Kurbessoian T."/>
        </authorList>
    </citation>
    <scope>NUCLEOTIDE SEQUENCE</scope>
    <source>
        <strain evidence="5">GSE-TBD4-15B</strain>
    </source>
</reference>
<dbReference type="Proteomes" id="UP000707356">
    <property type="component" value="Unassembled WGS sequence"/>
</dbReference>
<keyword evidence="1" id="KW-0597">Phosphoprotein</keyword>
<dbReference type="SUPFAM" id="SSF55073">
    <property type="entry name" value="Nucleotide cyclase"/>
    <property type="match status" value="1"/>
</dbReference>
<evidence type="ECO:0000259" key="3">
    <source>
        <dbReference type="PROSITE" id="PS50110"/>
    </source>
</evidence>
<dbReference type="EC" id="2.7.7.65" evidence="5"/>
<organism evidence="5 6">
    <name type="scientific">Pegethrix bostrychoides GSE-TBD4-15B</name>
    <dbReference type="NCBI Taxonomy" id="2839662"/>
    <lineage>
        <taxon>Bacteria</taxon>
        <taxon>Bacillati</taxon>
        <taxon>Cyanobacteriota</taxon>
        <taxon>Cyanophyceae</taxon>
        <taxon>Oculatellales</taxon>
        <taxon>Oculatellaceae</taxon>
        <taxon>Pegethrix</taxon>
    </lineage>
</organism>
<proteinExistence type="predicted"/>
<dbReference type="InterPro" id="IPR000160">
    <property type="entry name" value="GGDEF_dom"/>
</dbReference>
<dbReference type="SUPFAM" id="SSF52172">
    <property type="entry name" value="CheY-like"/>
    <property type="match status" value="1"/>
</dbReference>
<keyword evidence="5" id="KW-0808">Transferase</keyword>
<dbReference type="InterPro" id="IPR011006">
    <property type="entry name" value="CheY-like_superfamily"/>
</dbReference>
<feature type="domain" description="Response regulatory" evidence="3">
    <location>
        <begin position="10"/>
        <end position="126"/>
    </location>
</feature>
<dbReference type="InterPro" id="IPR043128">
    <property type="entry name" value="Rev_trsase/Diguanyl_cyclase"/>
</dbReference>
<dbReference type="EMBL" id="JAHHHV010000047">
    <property type="protein sequence ID" value="MBW4465524.1"/>
    <property type="molecule type" value="Genomic_DNA"/>
</dbReference>
<dbReference type="NCBIfam" id="TIGR00254">
    <property type="entry name" value="GGDEF"/>
    <property type="match status" value="1"/>
</dbReference>
<dbReference type="PANTHER" id="PTHR45138:SF9">
    <property type="entry name" value="DIGUANYLATE CYCLASE DGCM-RELATED"/>
    <property type="match status" value="1"/>
</dbReference>
<dbReference type="PROSITE" id="PS50887">
    <property type="entry name" value="GGDEF"/>
    <property type="match status" value="1"/>
</dbReference>
<feature type="domain" description="GGDEF" evidence="4">
    <location>
        <begin position="190"/>
        <end position="328"/>
    </location>
</feature>
<keyword evidence="5" id="KW-0548">Nucleotidyltransferase</keyword>
<evidence type="ECO:0000313" key="5">
    <source>
        <dbReference type="EMBL" id="MBW4465524.1"/>
    </source>
</evidence>
<evidence type="ECO:0000256" key="1">
    <source>
        <dbReference type="PROSITE-ProRule" id="PRU00169"/>
    </source>
</evidence>
<dbReference type="Gene3D" id="3.40.50.2300">
    <property type="match status" value="1"/>
</dbReference>
<dbReference type="AlphaFoldDB" id="A0A951U4A2"/>
<evidence type="ECO:0000313" key="6">
    <source>
        <dbReference type="Proteomes" id="UP000707356"/>
    </source>
</evidence>
<evidence type="ECO:0000256" key="2">
    <source>
        <dbReference type="SAM" id="Coils"/>
    </source>
</evidence>
<dbReference type="GO" id="GO:1902201">
    <property type="term" value="P:negative regulation of bacterial-type flagellum-dependent cell motility"/>
    <property type="evidence" value="ECO:0007669"/>
    <property type="project" value="TreeGrafter"/>
</dbReference>
<dbReference type="SMART" id="SM00267">
    <property type="entry name" value="GGDEF"/>
    <property type="match status" value="1"/>
</dbReference>
<reference evidence="5" key="2">
    <citation type="journal article" date="2022" name="Microbiol. Resour. Announc.">
        <title>Metagenome Sequencing to Explore Phylogenomics of Terrestrial Cyanobacteria.</title>
        <authorList>
            <person name="Ward R.D."/>
            <person name="Stajich J.E."/>
            <person name="Johansen J.R."/>
            <person name="Huntemann M."/>
            <person name="Clum A."/>
            <person name="Foster B."/>
            <person name="Foster B."/>
            <person name="Roux S."/>
            <person name="Palaniappan K."/>
            <person name="Varghese N."/>
            <person name="Mukherjee S."/>
            <person name="Reddy T.B.K."/>
            <person name="Daum C."/>
            <person name="Copeland A."/>
            <person name="Chen I.A."/>
            <person name="Ivanova N.N."/>
            <person name="Kyrpides N.C."/>
            <person name="Shapiro N."/>
            <person name="Eloe-Fadrosh E.A."/>
            <person name="Pietrasiak N."/>
        </authorList>
    </citation>
    <scope>NUCLEOTIDE SEQUENCE</scope>
    <source>
        <strain evidence="5">GSE-TBD4-15B</strain>
    </source>
</reference>
<evidence type="ECO:0000259" key="4">
    <source>
        <dbReference type="PROSITE" id="PS50887"/>
    </source>
</evidence>
<dbReference type="Pfam" id="PF00990">
    <property type="entry name" value="GGDEF"/>
    <property type="match status" value="1"/>
</dbReference>
<dbReference type="GO" id="GO:0005886">
    <property type="term" value="C:plasma membrane"/>
    <property type="evidence" value="ECO:0007669"/>
    <property type="project" value="TreeGrafter"/>
</dbReference>
<dbReference type="InterPro" id="IPR001789">
    <property type="entry name" value="Sig_transdc_resp-reg_receiver"/>
</dbReference>
<dbReference type="GO" id="GO:0000160">
    <property type="term" value="P:phosphorelay signal transduction system"/>
    <property type="evidence" value="ECO:0007669"/>
    <property type="project" value="InterPro"/>
</dbReference>
<dbReference type="InterPro" id="IPR029787">
    <property type="entry name" value="Nucleotide_cyclase"/>
</dbReference>
<dbReference type="PANTHER" id="PTHR45138">
    <property type="entry name" value="REGULATORY COMPONENTS OF SENSORY TRANSDUCTION SYSTEM"/>
    <property type="match status" value="1"/>
</dbReference>
<accession>A0A951U4A2</accession>
<feature type="coiled-coil region" evidence="2">
    <location>
        <begin position="128"/>
        <end position="162"/>
    </location>
</feature>
<dbReference type="PROSITE" id="PS50110">
    <property type="entry name" value="RESPONSE_REGULATORY"/>
    <property type="match status" value="1"/>
</dbReference>